<name>A0A8H2ZT74_9HELO</name>
<evidence type="ECO:0000313" key="1">
    <source>
        <dbReference type="EMBL" id="CAD6445620.1"/>
    </source>
</evidence>
<dbReference type="AlphaFoldDB" id="A0A8H2ZT74"/>
<dbReference type="Proteomes" id="UP000624404">
    <property type="component" value="Unassembled WGS sequence"/>
</dbReference>
<organism evidence="1 2">
    <name type="scientific">Sclerotinia trifoliorum</name>
    <dbReference type="NCBI Taxonomy" id="28548"/>
    <lineage>
        <taxon>Eukaryota</taxon>
        <taxon>Fungi</taxon>
        <taxon>Dikarya</taxon>
        <taxon>Ascomycota</taxon>
        <taxon>Pezizomycotina</taxon>
        <taxon>Leotiomycetes</taxon>
        <taxon>Helotiales</taxon>
        <taxon>Sclerotiniaceae</taxon>
        <taxon>Sclerotinia</taxon>
    </lineage>
</organism>
<evidence type="ECO:0000313" key="2">
    <source>
        <dbReference type="Proteomes" id="UP000624404"/>
    </source>
</evidence>
<dbReference type="PANTHER" id="PTHR40788:SF1">
    <property type="entry name" value="IPA PROTEIN"/>
    <property type="match status" value="1"/>
</dbReference>
<comment type="caution">
    <text evidence="1">The sequence shown here is derived from an EMBL/GenBank/DDBJ whole genome shotgun (WGS) entry which is preliminary data.</text>
</comment>
<accession>A0A8H2ZT74</accession>
<proteinExistence type="predicted"/>
<dbReference type="PANTHER" id="PTHR40788">
    <property type="entry name" value="CLR5 DOMAIN-CONTAINING PROTEIN-RELATED"/>
    <property type="match status" value="1"/>
</dbReference>
<reference evidence="1" key="1">
    <citation type="submission" date="2020-10" db="EMBL/GenBank/DDBJ databases">
        <authorList>
            <person name="Kusch S."/>
        </authorList>
    </citation>
    <scope>NUCLEOTIDE SEQUENCE</scope>
    <source>
        <strain evidence="1">SwB9</strain>
    </source>
</reference>
<keyword evidence="2" id="KW-1185">Reference proteome</keyword>
<sequence length="799" mass="90724">MVYELQLGDIMRMMSEAIHAPDDSFAFFTLQNYSSLKAQSPLLGYRELESTVKLQFPRSTQARNHQNDFCQTLQPISNIQYPISNIQYPISNIQLLDTASHRIYNYGDWSKECSTDQRRFSQNQRAEAFKAGVPENAYLKHSRDRSLGNPWKVIPELNLHDMVAEPDFLLDHLKYRATTSLLHQYREGVHNGPGDCIFILESMRNNNLGHVHGFKYCYTRFFDEDTYGQSIRSTTAAQHRDIITKLAFAFQSRAIVPQEVGEFVLTRQLYILSQLNVLVGDILEIGSTTKSTKPRPRKPGEAVISAPLNLSVVQNQESFSLDDIMNSSLDQKTAMNDYLVLCCSESVVLQHLVNTWFFSRPELVPDEKGRIFPVLGDKYINISIFELIHNAATGVANWDYIHRLLQLLSERPDDKIANAILLQEISNVAHLEFSRVQKVFKRYVALGTGSKYFRRVSGKYDNGFARVLLKQDPKLLTRENPQLSYIFRLCSSEIDAVKSGTWIKKLDDLYRLHPTERSGVHDAVLDAFDDLAVIASFVQALSATVTLPPRNPRRGQIYASRLNSLLGELEPLKHEVDLSKFAVPMENLLEPGMTEGAIDALDQLTTIRMGTNTGSLYQDLVADCVSQIQTHYEQQKDRVAQIGKKPPKTFEDPTHEALAPDILIQRRKEKNKARPADASPYDITRDTAKATQVEVSESPLVFKVNKNTAQVFSTMFAKSEARGSVNWTAFEAAMVDLKFSVMPKFGSVYTFSPEENVGAKKSITFHRPHKSEIEGWKLIIFASRLRRVYGWNEGSFELV</sequence>
<dbReference type="EMBL" id="CAJHIA010000016">
    <property type="protein sequence ID" value="CAD6445620.1"/>
    <property type="molecule type" value="Genomic_DNA"/>
</dbReference>
<gene>
    <name evidence="1" type="ORF">SCLTRI_LOCUS5407</name>
</gene>
<dbReference type="OrthoDB" id="2922289at2759"/>
<protein>
    <submittedName>
        <fullName evidence="1">C6cf27f4-f062-4c08-b1c4-469ce0637d1a</fullName>
    </submittedName>
</protein>